<dbReference type="PANTHER" id="PTHR22924">
    <property type="entry name" value="LEGHEMOGLOBIN-RELATED"/>
    <property type="match status" value="1"/>
</dbReference>
<dbReference type="Proteomes" id="UP000006729">
    <property type="component" value="Chromosome 9"/>
</dbReference>
<evidence type="ECO:0000256" key="4">
    <source>
        <dbReference type="ARBA" id="ARBA00022617"/>
    </source>
</evidence>
<gene>
    <name evidence="9" type="ORF">POPTR_009G110901</name>
</gene>
<keyword evidence="7" id="KW-0539">Nucleus</keyword>
<reference evidence="9" key="2">
    <citation type="submission" date="2017-07" db="EMBL/GenBank/DDBJ databases">
        <title>WGS assembly of Populus trichocarpa.</title>
        <authorList>
            <person name="Tuskan G."/>
            <person name="Difazio S."/>
            <person name="Jansson S."/>
            <person name="Bohlmann J."/>
            <person name="Grigoriev I."/>
            <person name="Hellsten U."/>
            <person name="Putnam N."/>
            <person name="Ralph S."/>
            <person name="Rombauts S."/>
            <person name="Salamov A."/>
            <person name="Schein J."/>
            <person name="Sterck L."/>
            <person name="Aerts A."/>
            <person name="Bhalerao R."/>
            <person name="Bhalerao R."/>
            <person name="Blaudez D."/>
            <person name="Boerjan W."/>
            <person name="Brun A."/>
            <person name="Brunner A."/>
            <person name="Busov V."/>
            <person name="Campbell M."/>
            <person name="Carlson J."/>
            <person name="Chalot M."/>
            <person name="Chapman J."/>
            <person name="Chen G."/>
            <person name="Cooper D."/>
            <person name="Coutinho P."/>
            <person name="Couturier J."/>
            <person name="Covert S."/>
            <person name="Cronk Q."/>
            <person name="Cunningham R."/>
            <person name="Davis J."/>
            <person name="Degroeve S."/>
            <person name="Dejardin A."/>
            <person name="Depamphilis C."/>
            <person name="Detter J."/>
            <person name="Dirks B."/>
            <person name="Dubchak I."/>
            <person name="Duplessis S."/>
            <person name="Ehlting J."/>
            <person name="Ellis B."/>
            <person name="Gendler K."/>
            <person name="Goodstein D."/>
            <person name="Gribskov M."/>
            <person name="Grimwood J."/>
            <person name="Groover A."/>
            <person name="Gunter L."/>
            <person name="Hamberger B."/>
            <person name="Heinze B."/>
            <person name="Helariutta Y."/>
            <person name="Henrissat B."/>
            <person name="Holligan D."/>
            <person name="Holt R."/>
            <person name="Huang W."/>
            <person name="Islam-Faridi N."/>
            <person name="Jones S."/>
            <person name="Jones-Rhoades M."/>
            <person name="Jorgensen R."/>
            <person name="Joshi C."/>
            <person name="Kangasjarvi J."/>
            <person name="Karlsson J."/>
            <person name="Kelleher C."/>
            <person name="Kirkpatrick R."/>
            <person name="Kirst M."/>
            <person name="Kohler A."/>
            <person name="Kalluri U."/>
            <person name="Larimer F."/>
            <person name="Leebens-Mack J."/>
            <person name="Leple J."/>
            <person name="Locascio P."/>
            <person name="Lou Y."/>
            <person name="Lucas S."/>
            <person name="Martin F."/>
            <person name="Montanini B."/>
            <person name="Napoli C."/>
            <person name="Nelson D."/>
            <person name="Nelson C."/>
            <person name="Nieminen K."/>
            <person name="Nilsson O."/>
            <person name="Pereda V."/>
            <person name="Peter G."/>
            <person name="Philippe R."/>
            <person name="Pilate G."/>
            <person name="Poliakov A."/>
            <person name="Razumovskaya J."/>
            <person name="Richardson P."/>
            <person name="Rinaldi C."/>
            <person name="Ritland K."/>
            <person name="Rouze P."/>
            <person name="Ryaboy D."/>
            <person name="Schmutz J."/>
            <person name="Schrader J."/>
            <person name="Segerman B."/>
            <person name="Shin H."/>
            <person name="Siddiqui A."/>
            <person name="Sterky F."/>
            <person name="Terry A."/>
            <person name="Tsai C."/>
            <person name="Uberbacher E."/>
            <person name="Unneberg P."/>
            <person name="Vahala J."/>
            <person name="Wall K."/>
            <person name="Wessler S."/>
            <person name="Yang G."/>
            <person name="Yin T."/>
            <person name="Douglas C."/>
            <person name="Marra M."/>
            <person name="Sandberg G."/>
            <person name="Van De Peer Y."/>
            <person name="Rokhsar D."/>
        </authorList>
    </citation>
    <scope>NUCLEOTIDE SEQUENCE</scope>
    <source>
        <strain evidence="9">Nisqually-1</strain>
    </source>
</reference>
<keyword evidence="8" id="KW-1133">Transmembrane helix</keyword>
<comment type="subcellular location">
    <subcellularLocation>
        <location evidence="2">Cytoplasm</location>
    </subcellularLocation>
    <subcellularLocation>
        <location evidence="1">Nucleus</location>
    </subcellularLocation>
</comment>
<keyword evidence="10" id="KW-1185">Reference proteome</keyword>
<evidence type="ECO:0000313" key="9">
    <source>
        <dbReference type="EMBL" id="RQO95788.1"/>
    </source>
</evidence>
<accession>A0A3N7GZC6</accession>
<dbReference type="EMBL" id="CM009298">
    <property type="protein sequence ID" value="RQO95788.1"/>
    <property type="molecule type" value="Genomic_DNA"/>
</dbReference>
<evidence type="ECO:0000313" key="10">
    <source>
        <dbReference type="Proteomes" id="UP000006729"/>
    </source>
</evidence>
<dbReference type="InParanoid" id="A0A3N7GZC6"/>
<dbReference type="SUPFAM" id="SSF46458">
    <property type="entry name" value="Globin-like"/>
    <property type="match status" value="1"/>
</dbReference>
<dbReference type="InterPro" id="IPR001032">
    <property type="entry name" value="Leghaemoglobin-like"/>
</dbReference>
<keyword evidence="4" id="KW-0349">Heme</keyword>
<dbReference type="PANTHER" id="PTHR22924:SF98">
    <property type="entry name" value="NON-SYMBIOTIC HEMOGLOBIN 3"/>
    <property type="match status" value="1"/>
</dbReference>
<evidence type="ECO:0000256" key="8">
    <source>
        <dbReference type="SAM" id="Phobius"/>
    </source>
</evidence>
<sequence>MMSLTISTPTSRTTTILSDDTGIKKCDIRDVSKHYVIQKSGPRFLHQQSMELSWVRREAALHGLVCRTPKYSRSSFLFHFFLFPCYIFFVFGIHCMIWLYTKIWKGCNCVRLEVSAFSEDPEALMVKSWNSMKKNAGELGLKFFLRIFEIAPLQRSCSHF</sequence>
<dbReference type="InterPro" id="IPR012292">
    <property type="entry name" value="Globin/Proto"/>
</dbReference>
<dbReference type="Gramene" id="Potri.009G110901.5.v4.1">
    <property type="protein sequence ID" value="Potri.009G110901.5.v4.1"/>
    <property type="gene ID" value="Potri.009G110901.v4.1"/>
</dbReference>
<protein>
    <submittedName>
        <fullName evidence="9">Uncharacterized protein</fullName>
    </submittedName>
</protein>
<dbReference type="GO" id="GO:0005737">
    <property type="term" value="C:cytoplasm"/>
    <property type="evidence" value="ECO:0007669"/>
    <property type="project" value="UniProtKB-SubCell"/>
</dbReference>
<name>A0A3N7GZC6_POPTR</name>
<keyword evidence="5" id="KW-0479">Metal-binding</keyword>
<evidence type="ECO:0000256" key="1">
    <source>
        <dbReference type="ARBA" id="ARBA00004123"/>
    </source>
</evidence>
<dbReference type="Gene3D" id="1.10.490.10">
    <property type="entry name" value="Globins"/>
    <property type="match status" value="1"/>
</dbReference>
<dbReference type="GO" id="GO:0020037">
    <property type="term" value="F:heme binding"/>
    <property type="evidence" value="ECO:0007669"/>
    <property type="project" value="InterPro"/>
</dbReference>
<organism evidence="9 10">
    <name type="scientific">Populus trichocarpa</name>
    <name type="common">Western balsam poplar</name>
    <name type="synonym">Populus balsamifera subsp. trichocarpa</name>
    <dbReference type="NCBI Taxonomy" id="3694"/>
    <lineage>
        <taxon>Eukaryota</taxon>
        <taxon>Viridiplantae</taxon>
        <taxon>Streptophyta</taxon>
        <taxon>Embryophyta</taxon>
        <taxon>Tracheophyta</taxon>
        <taxon>Spermatophyta</taxon>
        <taxon>Magnoliopsida</taxon>
        <taxon>eudicotyledons</taxon>
        <taxon>Gunneridae</taxon>
        <taxon>Pentapetalae</taxon>
        <taxon>rosids</taxon>
        <taxon>fabids</taxon>
        <taxon>Malpighiales</taxon>
        <taxon>Salicaceae</taxon>
        <taxon>Saliceae</taxon>
        <taxon>Populus</taxon>
    </lineage>
</organism>
<dbReference type="STRING" id="3694.A0A3N7GZC6"/>
<dbReference type="GO" id="GO:0046872">
    <property type="term" value="F:metal ion binding"/>
    <property type="evidence" value="ECO:0007669"/>
    <property type="project" value="UniProtKB-KW"/>
</dbReference>
<dbReference type="GO" id="GO:0019825">
    <property type="term" value="F:oxygen binding"/>
    <property type="evidence" value="ECO:0007669"/>
    <property type="project" value="InterPro"/>
</dbReference>
<dbReference type="AlphaFoldDB" id="A0A3N7GZC6"/>
<dbReference type="SMR" id="A0A3N7GZC6"/>
<evidence type="ECO:0000256" key="3">
    <source>
        <dbReference type="ARBA" id="ARBA00022490"/>
    </source>
</evidence>
<proteinExistence type="predicted"/>
<keyword evidence="6" id="KW-0408">Iron</keyword>
<dbReference type="InterPro" id="IPR009050">
    <property type="entry name" value="Globin-like_sf"/>
</dbReference>
<keyword evidence="3" id="KW-0963">Cytoplasm</keyword>
<dbReference type="GO" id="GO:0005634">
    <property type="term" value="C:nucleus"/>
    <property type="evidence" value="ECO:0007669"/>
    <property type="project" value="UniProtKB-SubCell"/>
</dbReference>
<dbReference type="EMBL" id="CM009298">
    <property type="protein sequence ID" value="RQO95786.1"/>
    <property type="molecule type" value="Genomic_DNA"/>
</dbReference>
<feature type="transmembrane region" description="Helical" evidence="8">
    <location>
        <begin position="76"/>
        <end position="100"/>
    </location>
</feature>
<reference evidence="9 10" key="1">
    <citation type="journal article" date="2006" name="Science">
        <title>The genome of black cottonwood, Populus trichocarpa (Torr. &amp; Gray).</title>
        <authorList>
            <person name="Tuskan G.A."/>
            <person name="Difazio S."/>
            <person name="Jansson S."/>
            <person name="Bohlmann J."/>
            <person name="Grigoriev I."/>
            <person name="Hellsten U."/>
            <person name="Putnam N."/>
            <person name="Ralph S."/>
            <person name="Rombauts S."/>
            <person name="Salamov A."/>
            <person name="Schein J."/>
            <person name="Sterck L."/>
            <person name="Aerts A."/>
            <person name="Bhalerao R.R."/>
            <person name="Bhalerao R.P."/>
            <person name="Blaudez D."/>
            <person name="Boerjan W."/>
            <person name="Brun A."/>
            <person name="Brunner A."/>
            <person name="Busov V."/>
            <person name="Campbell M."/>
            <person name="Carlson J."/>
            <person name="Chalot M."/>
            <person name="Chapman J."/>
            <person name="Chen G.L."/>
            <person name="Cooper D."/>
            <person name="Coutinho P.M."/>
            <person name="Couturier J."/>
            <person name="Covert S."/>
            <person name="Cronk Q."/>
            <person name="Cunningham R."/>
            <person name="Davis J."/>
            <person name="Degroeve S."/>
            <person name="Dejardin A."/>
            <person name="Depamphilis C."/>
            <person name="Detter J."/>
            <person name="Dirks B."/>
            <person name="Dubchak I."/>
            <person name="Duplessis S."/>
            <person name="Ehlting J."/>
            <person name="Ellis B."/>
            <person name="Gendler K."/>
            <person name="Goodstein D."/>
            <person name="Gribskov M."/>
            <person name="Grimwood J."/>
            <person name="Groover A."/>
            <person name="Gunter L."/>
            <person name="Hamberger B."/>
            <person name="Heinze B."/>
            <person name="Helariutta Y."/>
            <person name="Henrissat B."/>
            <person name="Holligan D."/>
            <person name="Holt R."/>
            <person name="Huang W."/>
            <person name="Islam-Faridi N."/>
            <person name="Jones S."/>
            <person name="Jones-Rhoades M."/>
            <person name="Jorgensen R."/>
            <person name="Joshi C."/>
            <person name="Kangasjarvi J."/>
            <person name="Karlsson J."/>
            <person name="Kelleher C."/>
            <person name="Kirkpatrick R."/>
            <person name="Kirst M."/>
            <person name="Kohler A."/>
            <person name="Kalluri U."/>
            <person name="Larimer F."/>
            <person name="Leebens-Mack J."/>
            <person name="Leple J.C."/>
            <person name="Locascio P."/>
            <person name="Lou Y."/>
            <person name="Lucas S."/>
            <person name="Martin F."/>
            <person name="Montanini B."/>
            <person name="Napoli C."/>
            <person name="Nelson D.R."/>
            <person name="Nelson C."/>
            <person name="Nieminen K."/>
            <person name="Nilsson O."/>
            <person name="Pereda V."/>
            <person name="Peter G."/>
            <person name="Philippe R."/>
            <person name="Pilate G."/>
            <person name="Poliakov A."/>
            <person name="Razumovskaya J."/>
            <person name="Richardson P."/>
            <person name="Rinaldi C."/>
            <person name="Ritland K."/>
            <person name="Rouze P."/>
            <person name="Ryaboy D."/>
            <person name="Schmutz J."/>
            <person name="Schrader J."/>
            <person name="Segerman B."/>
            <person name="Shin H."/>
            <person name="Siddiqui A."/>
            <person name="Sterky F."/>
            <person name="Terry A."/>
            <person name="Tsai C.J."/>
            <person name="Uberbacher E."/>
            <person name="Unneberg P."/>
            <person name="Vahala J."/>
            <person name="Wall K."/>
            <person name="Wessler S."/>
            <person name="Yang G."/>
            <person name="Yin T."/>
            <person name="Douglas C."/>
            <person name="Marra M."/>
            <person name="Sandberg G."/>
            <person name="Van de Peer Y."/>
            <person name="Rokhsar D."/>
        </authorList>
    </citation>
    <scope>NUCLEOTIDE SEQUENCE [LARGE SCALE GENOMIC DNA]</scope>
    <source>
        <strain evidence="10">cv. Nisqually</strain>
        <strain evidence="9">Nisqually-1</strain>
    </source>
</reference>
<evidence type="ECO:0000256" key="7">
    <source>
        <dbReference type="ARBA" id="ARBA00023242"/>
    </source>
</evidence>
<evidence type="ECO:0000256" key="2">
    <source>
        <dbReference type="ARBA" id="ARBA00004496"/>
    </source>
</evidence>
<evidence type="ECO:0000256" key="5">
    <source>
        <dbReference type="ARBA" id="ARBA00022723"/>
    </source>
</evidence>
<evidence type="ECO:0000256" key="6">
    <source>
        <dbReference type="ARBA" id="ARBA00023004"/>
    </source>
</evidence>
<keyword evidence="8" id="KW-0812">Transmembrane</keyword>
<dbReference type="PRINTS" id="PR00188">
    <property type="entry name" value="PLANTGLOBIN"/>
</dbReference>
<keyword evidence="8" id="KW-0472">Membrane</keyword>